<dbReference type="RefSeq" id="WP_139209811.1">
    <property type="nucleotide sequence ID" value="NZ_FOFA01000003.1"/>
</dbReference>
<dbReference type="Proteomes" id="UP000198504">
    <property type="component" value="Unassembled WGS sequence"/>
</dbReference>
<evidence type="ECO:0000256" key="1">
    <source>
        <dbReference type="SAM" id="Phobius"/>
    </source>
</evidence>
<feature type="transmembrane region" description="Helical" evidence="1">
    <location>
        <begin position="100"/>
        <end position="120"/>
    </location>
</feature>
<feature type="transmembrane region" description="Helical" evidence="1">
    <location>
        <begin position="6"/>
        <end position="25"/>
    </location>
</feature>
<feature type="transmembrane region" description="Helical" evidence="1">
    <location>
        <begin position="37"/>
        <end position="55"/>
    </location>
</feature>
<evidence type="ECO:0000313" key="2">
    <source>
        <dbReference type="EMBL" id="SEQ40286.1"/>
    </source>
</evidence>
<sequence>MWRVLLVWLVPMAVAVAAVVVAVTARRSRQLDGLRRALSIAAVLAVVVPAFFLVFPTQRHDVNGVVECPLSGAAQSVMPGDHDSELYRFWEPCVRASRRAVGLSTGGYALVAGLVGLVVLNAPRRDRAPQAPTRTAVRL</sequence>
<keyword evidence="1" id="KW-1133">Transmembrane helix</keyword>
<proteinExistence type="predicted"/>
<keyword evidence="1" id="KW-0812">Transmembrane</keyword>
<gene>
    <name evidence="2" type="ORF">SAMN05421756_103351</name>
</gene>
<keyword evidence="1" id="KW-0472">Membrane</keyword>
<accession>A0A1H9FQW6</accession>
<name>A0A1H9FQW6_9ACTN</name>
<organism evidence="2 3">
    <name type="scientific">Microlunatus flavus</name>
    <dbReference type="NCBI Taxonomy" id="1036181"/>
    <lineage>
        <taxon>Bacteria</taxon>
        <taxon>Bacillati</taxon>
        <taxon>Actinomycetota</taxon>
        <taxon>Actinomycetes</taxon>
        <taxon>Propionibacteriales</taxon>
        <taxon>Propionibacteriaceae</taxon>
        <taxon>Microlunatus</taxon>
    </lineage>
</organism>
<protein>
    <submittedName>
        <fullName evidence="2">Uncharacterized protein</fullName>
    </submittedName>
</protein>
<dbReference type="AlphaFoldDB" id="A0A1H9FQW6"/>
<evidence type="ECO:0000313" key="3">
    <source>
        <dbReference type="Proteomes" id="UP000198504"/>
    </source>
</evidence>
<reference evidence="3" key="1">
    <citation type="submission" date="2016-10" db="EMBL/GenBank/DDBJ databases">
        <authorList>
            <person name="Varghese N."/>
            <person name="Submissions S."/>
        </authorList>
    </citation>
    <scope>NUCLEOTIDE SEQUENCE [LARGE SCALE GENOMIC DNA]</scope>
    <source>
        <strain evidence="3">CGMCC 4.6856</strain>
    </source>
</reference>
<keyword evidence="3" id="KW-1185">Reference proteome</keyword>
<dbReference type="EMBL" id="FOFA01000003">
    <property type="protein sequence ID" value="SEQ40286.1"/>
    <property type="molecule type" value="Genomic_DNA"/>
</dbReference>